<comment type="caution">
    <text evidence="2">The sequence shown here is derived from an EMBL/GenBank/DDBJ whole genome shotgun (WGS) entry which is preliminary data.</text>
</comment>
<dbReference type="EMBL" id="JRKJ01000018">
    <property type="protein sequence ID" value="KGQ18600.1"/>
    <property type="molecule type" value="Genomic_DNA"/>
</dbReference>
<gene>
    <name evidence="2" type="ORF">LF41_626</name>
</gene>
<reference evidence="2 3" key="1">
    <citation type="submission" date="2014-09" db="EMBL/GenBank/DDBJ databases">
        <title>Genome sequences of Lysobacter dokdonensis DS-58.</title>
        <authorList>
            <person name="Kim J.F."/>
            <person name="Kwak M.-J."/>
        </authorList>
    </citation>
    <scope>NUCLEOTIDE SEQUENCE [LARGE SCALE GENOMIC DNA]</scope>
    <source>
        <strain evidence="2 3">DS-58</strain>
    </source>
</reference>
<evidence type="ECO:0000313" key="2">
    <source>
        <dbReference type="EMBL" id="KGQ18600.1"/>
    </source>
</evidence>
<dbReference type="OrthoDB" id="9786793at2"/>
<keyword evidence="1" id="KW-1133">Transmembrane helix</keyword>
<keyword evidence="3" id="KW-1185">Reference proteome</keyword>
<keyword evidence="1" id="KW-0812">Transmembrane</keyword>
<dbReference type="AlphaFoldDB" id="A0A0A2WK24"/>
<keyword evidence="1" id="KW-0472">Membrane</keyword>
<dbReference type="PATRIC" id="fig|1300345.3.peg.2294"/>
<dbReference type="STRING" id="1300345.LF41_626"/>
<name>A0A0A2WK24_9GAMM</name>
<accession>A0A0A2WK24</accession>
<evidence type="ECO:0000313" key="3">
    <source>
        <dbReference type="Proteomes" id="UP000030518"/>
    </source>
</evidence>
<feature type="transmembrane region" description="Helical" evidence="1">
    <location>
        <begin position="20"/>
        <end position="41"/>
    </location>
</feature>
<evidence type="ECO:0000256" key="1">
    <source>
        <dbReference type="SAM" id="Phobius"/>
    </source>
</evidence>
<dbReference type="RefSeq" id="WP_036169916.1">
    <property type="nucleotide sequence ID" value="NZ_JRKJ01000018.1"/>
</dbReference>
<sequence length="93" mass="10418">MPNFHAWQRRTMRRADRQLWSGVLVLVAAGIAQFCIATFAASAGPGAANILTMLRYLALAPFIAGSALAIVGAWTNWRLRRDPIMYYYRCDGR</sequence>
<protein>
    <submittedName>
        <fullName evidence="2">Uncharacterized protein</fullName>
    </submittedName>
</protein>
<dbReference type="Proteomes" id="UP000030518">
    <property type="component" value="Unassembled WGS sequence"/>
</dbReference>
<organism evidence="2 3">
    <name type="scientific">Lysobacter dokdonensis DS-58</name>
    <dbReference type="NCBI Taxonomy" id="1300345"/>
    <lineage>
        <taxon>Bacteria</taxon>
        <taxon>Pseudomonadati</taxon>
        <taxon>Pseudomonadota</taxon>
        <taxon>Gammaproteobacteria</taxon>
        <taxon>Lysobacterales</taxon>
        <taxon>Lysobacteraceae</taxon>
        <taxon>Noviluteimonas</taxon>
    </lineage>
</organism>
<proteinExistence type="predicted"/>
<feature type="transmembrane region" description="Helical" evidence="1">
    <location>
        <begin position="53"/>
        <end position="75"/>
    </location>
</feature>